<reference evidence="3 4" key="1">
    <citation type="journal article" date="2014" name="World J. Microbiol. Biotechnol.">
        <title>Biodiversity and physiological characteristics of Antarctic and Arctic lichens-associated bacteria.</title>
        <authorList>
            <person name="Lee Y.M."/>
            <person name="Kim E.H."/>
            <person name="Lee H.K."/>
            <person name="Hong S.G."/>
        </authorList>
    </citation>
    <scope>NUCLEOTIDE SEQUENCE [LARGE SCALE GENOMIC DNA]</scope>
    <source>
        <strain evidence="3 4">PAMC 26569</strain>
    </source>
</reference>
<feature type="compositionally biased region" description="Basic and acidic residues" evidence="1">
    <location>
        <begin position="149"/>
        <end position="159"/>
    </location>
</feature>
<name>A0A6M8HVG8_9PROT</name>
<protein>
    <recommendedName>
        <fullName evidence="2">PDZ domain-containing protein</fullName>
    </recommendedName>
</protein>
<dbReference type="AlphaFoldDB" id="A0A6M8HVG8"/>
<dbReference type="EMBL" id="CP053708">
    <property type="protein sequence ID" value="QKE92141.1"/>
    <property type="molecule type" value="Genomic_DNA"/>
</dbReference>
<evidence type="ECO:0000259" key="2">
    <source>
        <dbReference type="Pfam" id="PF17820"/>
    </source>
</evidence>
<proteinExistence type="predicted"/>
<organism evidence="3 4">
    <name type="scientific">Lichenicola cladoniae</name>
    <dbReference type="NCBI Taxonomy" id="1484109"/>
    <lineage>
        <taxon>Bacteria</taxon>
        <taxon>Pseudomonadati</taxon>
        <taxon>Pseudomonadota</taxon>
        <taxon>Alphaproteobacteria</taxon>
        <taxon>Acetobacterales</taxon>
        <taxon>Acetobacteraceae</taxon>
        <taxon>Lichenicola</taxon>
    </lineage>
</organism>
<dbReference type="SUPFAM" id="SSF50156">
    <property type="entry name" value="PDZ domain-like"/>
    <property type="match status" value="1"/>
</dbReference>
<feature type="domain" description="PDZ" evidence="2">
    <location>
        <begin position="71"/>
        <end position="120"/>
    </location>
</feature>
<dbReference type="InterPro" id="IPR036034">
    <property type="entry name" value="PDZ_sf"/>
</dbReference>
<evidence type="ECO:0000313" key="4">
    <source>
        <dbReference type="Proteomes" id="UP000500767"/>
    </source>
</evidence>
<evidence type="ECO:0000313" key="3">
    <source>
        <dbReference type="EMBL" id="QKE92141.1"/>
    </source>
</evidence>
<accession>A0A6M8HVG8</accession>
<dbReference type="Gene3D" id="2.30.42.10">
    <property type="match status" value="1"/>
</dbReference>
<gene>
    <name evidence="3" type="ORF">HN018_20750</name>
</gene>
<dbReference type="Proteomes" id="UP000500767">
    <property type="component" value="Chromosome"/>
</dbReference>
<dbReference type="InterPro" id="IPR041489">
    <property type="entry name" value="PDZ_6"/>
</dbReference>
<feature type="region of interest" description="Disordered" evidence="1">
    <location>
        <begin position="140"/>
        <end position="166"/>
    </location>
</feature>
<dbReference type="RefSeq" id="WP_171837023.1">
    <property type="nucleotide sequence ID" value="NZ_CP053708.1"/>
</dbReference>
<sequence length="209" mass="21807">MTPRIVGPLVAASFLFPQLLPQPARAENRMGYQLLSPQEASSLPHSGGRLGLDVERAQQISDGGMIFEIMRVKAVRPGSAGAQAGFDVGDQIIAIDRRVFPSIVTFAAYVAAIPPGRQVAVDYMPAGGGPQQAQRVNVTLGPLGNTTDGDGRPGRDNEPASHGMSTGTKVAIGIGAVALIGCYEAGCFSHRTSPVPQPQPGQAQAIQQR</sequence>
<evidence type="ECO:0000256" key="1">
    <source>
        <dbReference type="SAM" id="MobiDB-lite"/>
    </source>
</evidence>
<keyword evidence="4" id="KW-1185">Reference proteome</keyword>
<dbReference type="KEGG" id="lck:HN018_20750"/>
<dbReference type="Pfam" id="PF17820">
    <property type="entry name" value="PDZ_6"/>
    <property type="match status" value="1"/>
</dbReference>